<accession>A0A3A5M2P9</accession>
<proteinExistence type="predicted"/>
<evidence type="ECO:0008006" key="5">
    <source>
        <dbReference type="Google" id="ProtNLM"/>
    </source>
</evidence>
<feature type="region of interest" description="Disordered" evidence="1">
    <location>
        <begin position="29"/>
        <end position="55"/>
    </location>
</feature>
<evidence type="ECO:0000313" key="3">
    <source>
        <dbReference type="EMBL" id="RJT79048.1"/>
    </source>
</evidence>
<dbReference type="Gene3D" id="2.130.10.10">
    <property type="entry name" value="YVTN repeat-like/Quinoprotein amine dehydrogenase"/>
    <property type="match status" value="1"/>
</dbReference>
<dbReference type="InterPro" id="IPR047697">
    <property type="entry name" value="AztD-like"/>
</dbReference>
<organism evidence="3 4">
    <name type="scientific">Arthrobacter cheniae</name>
    <dbReference type="NCBI Taxonomy" id="1258888"/>
    <lineage>
        <taxon>Bacteria</taxon>
        <taxon>Bacillati</taxon>
        <taxon>Actinomycetota</taxon>
        <taxon>Actinomycetes</taxon>
        <taxon>Micrococcales</taxon>
        <taxon>Micrococcaceae</taxon>
        <taxon>Arthrobacter</taxon>
    </lineage>
</organism>
<reference evidence="3 4" key="1">
    <citation type="submission" date="2018-09" db="EMBL/GenBank/DDBJ databases">
        <title>Novel species of Arthrobacter.</title>
        <authorList>
            <person name="Liu Q."/>
            <person name="Xin Y.-H."/>
        </authorList>
    </citation>
    <scope>NUCLEOTIDE SEQUENCE [LARGE SCALE GENOMIC DNA]</scope>
    <source>
        <strain evidence="3 4">Hz2</strain>
    </source>
</reference>
<dbReference type="RefSeq" id="WP_120148995.1">
    <property type="nucleotide sequence ID" value="NZ_QZVT01000005.1"/>
</dbReference>
<dbReference type="EMBL" id="QZVT01000005">
    <property type="protein sequence ID" value="RJT79048.1"/>
    <property type="molecule type" value="Genomic_DNA"/>
</dbReference>
<dbReference type="OrthoDB" id="3250815at2"/>
<feature type="signal peptide" evidence="2">
    <location>
        <begin position="1"/>
        <end position="28"/>
    </location>
</feature>
<feature type="chain" id="PRO_5038334470" description="Secreted protein" evidence="2">
    <location>
        <begin position="29"/>
        <end position="417"/>
    </location>
</feature>
<keyword evidence="2" id="KW-0732">Signal</keyword>
<dbReference type="SUPFAM" id="SSF50969">
    <property type="entry name" value="YVTN repeat-like/Quinoprotein amine dehydrogenase"/>
    <property type="match status" value="1"/>
</dbReference>
<dbReference type="InterPro" id="IPR015943">
    <property type="entry name" value="WD40/YVTN_repeat-like_dom_sf"/>
</dbReference>
<evidence type="ECO:0000256" key="1">
    <source>
        <dbReference type="SAM" id="MobiDB-lite"/>
    </source>
</evidence>
<dbReference type="InterPro" id="IPR011044">
    <property type="entry name" value="Quino_amine_DH_bsu"/>
</dbReference>
<protein>
    <recommendedName>
        <fullName evidence="5">Secreted protein</fullName>
    </recommendedName>
</protein>
<dbReference type="AlphaFoldDB" id="A0A3A5M2P9"/>
<evidence type="ECO:0000313" key="4">
    <source>
        <dbReference type="Proteomes" id="UP000272560"/>
    </source>
</evidence>
<sequence length="417" mass="43528">MTANQLTKHRRHLALAATVASSALLMTACGSSPEPASEASATPDPTPSATSASPTSRVALSYDGGIAVVVGTTLELEGDLPIDGFTRLNPAGDGRHALVTVPEGFRVLDLGTWTDSSGSQQAEPKLTDLMFEAETAGHVVQHGDKTVLYADGTSDTTIFTTDDLLDAGDSLPATDVITGDEAHHGVSIVLEDGTFLTTVGNSESRSGIKVLDADGNETASSDECPSIHGEGTAMNEVVAFGCSDGALVYDKGEITKIISPDEYGRIGNAYVSENSPIIAGDYNSNPDAEDYLLSELALIDTGTKTMQVIDLPEGVEYTFRDVARGPDEEILIIATDGALHTLDPETGEVTNSIPVIEAWEGPIEWQDPHPAIEVIGETAYITDPAAKKLYAVDITTGDITSSGELPGVPNEIAAVEG</sequence>
<evidence type="ECO:0000256" key="2">
    <source>
        <dbReference type="SAM" id="SignalP"/>
    </source>
</evidence>
<comment type="caution">
    <text evidence="3">The sequence shown here is derived from an EMBL/GenBank/DDBJ whole genome shotgun (WGS) entry which is preliminary data.</text>
</comment>
<dbReference type="Proteomes" id="UP000272560">
    <property type="component" value="Unassembled WGS sequence"/>
</dbReference>
<keyword evidence="4" id="KW-1185">Reference proteome</keyword>
<name>A0A3A5M2P9_9MICC</name>
<dbReference type="NCBIfam" id="NF038015">
    <property type="entry name" value="AztD"/>
    <property type="match status" value="1"/>
</dbReference>
<gene>
    <name evidence="3" type="ORF">D6T63_10425</name>
</gene>